<name>A0AAP2CPS4_9RHOB</name>
<evidence type="ECO:0000313" key="2">
    <source>
        <dbReference type="Proteomes" id="UP001315686"/>
    </source>
</evidence>
<gene>
    <name evidence="1" type="ORF">IV417_10715</name>
</gene>
<accession>A0AAP2CPS4</accession>
<organism evidence="1 2">
    <name type="scientific">Harenicola maris</name>
    <dbReference type="NCBI Taxonomy" id="2841044"/>
    <lineage>
        <taxon>Bacteria</taxon>
        <taxon>Pseudomonadati</taxon>
        <taxon>Pseudomonadota</taxon>
        <taxon>Alphaproteobacteria</taxon>
        <taxon>Rhodobacterales</taxon>
        <taxon>Paracoccaceae</taxon>
        <taxon>Harenicola</taxon>
    </lineage>
</organism>
<keyword evidence="2" id="KW-1185">Reference proteome</keyword>
<reference evidence="1 2" key="1">
    <citation type="journal article" date="2021" name="Arch. Microbiol.">
        <title>Harenicola maris gen. nov., sp. nov. isolated from the Sea of Japan shallow sediments.</title>
        <authorList>
            <person name="Romanenko L.A."/>
            <person name="Kurilenko V.V."/>
            <person name="Chernysheva N.Y."/>
            <person name="Tekutyeva L.A."/>
            <person name="Velansky P.V."/>
            <person name="Svetashev V.I."/>
            <person name="Isaeva M.P."/>
        </authorList>
    </citation>
    <scope>NUCLEOTIDE SEQUENCE [LARGE SCALE GENOMIC DNA]</scope>
    <source>
        <strain evidence="1 2">KMM 3653</strain>
    </source>
</reference>
<evidence type="ECO:0000313" key="1">
    <source>
        <dbReference type="EMBL" id="MBT0957863.1"/>
    </source>
</evidence>
<comment type="caution">
    <text evidence="1">The sequence shown here is derived from an EMBL/GenBank/DDBJ whole genome shotgun (WGS) entry which is preliminary data.</text>
</comment>
<sequence>MAMKLRRSQIEQPLLADRAALVEDIIEHLEECLPKVVAAYPLGYLQGIVNESIKIALDFNITDTVYLRMFTDLRWRIAPGWYKQPQINAVLADRATSAEARFDILMTPRFDSAWEEACDYEGPQEWRGHLWEPAQHND</sequence>
<dbReference type="RefSeq" id="WP_327794085.1">
    <property type="nucleotide sequence ID" value="NZ_JADQAZ010000002.1"/>
</dbReference>
<dbReference type="Proteomes" id="UP001315686">
    <property type="component" value="Unassembled WGS sequence"/>
</dbReference>
<dbReference type="EMBL" id="JADQAZ010000002">
    <property type="protein sequence ID" value="MBT0957863.1"/>
    <property type="molecule type" value="Genomic_DNA"/>
</dbReference>
<proteinExistence type="predicted"/>
<protein>
    <submittedName>
        <fullName evidence="1">Uncharacterized protein</fullName>
    </submittedName>
</protein>
<dbReference type="AlphaFoldDB" id="A0AAP2CPS4"/>